<name>A0A1X7A6Q9_9RHOB</name>
<dbReference type="PANTHER" id="PTHR36154:SF1">
    <property type="entry name" value="DNA-BINDING TRANSCRIPTIONAL ACTIVATOR ALPA"/>
    <property type="match status" value="1"/>
</dbReference>
<dbReference type="Gene3D" id="1.10.238.160">
    <property type="match status" value="1"/>
</dbReference>
<evidence type="ECO:0000313" key="1">
    <source>
        <dbReference type="EMBL" id="SLN72085.1"/>
    </source>
</evidence>
<reference evidence="1 2" key="1">
    <citation type="submission" date="2017-03" db="EMBL/GenBank/DDBJ databases">
        <authorList>
            <person name="Afonso C.L."/>
            <person name="Miller P.J."/>
            <person name="Scott M.A."/>
            <person name="Spackman E."/>
            <person name="Goraichik I."/>
            <person name="Dimitrov K.M."/>
            <person name="Suarez D.L."/>
            <person name="Swayne D.E."/>
        </authorList>
    </citation>
    <scope>NUCLEOTIDE SEQUENCE [LARGE SCALE GENOMIC DNA]</scope>
    <source>
        <strain evidence="1 2">CECT 8625</strain>
    </source>
</reference>
<organism evidence="1 2">
    <name type="scientific">Roseivivax jejudonensis</name>
    <dbReference type="NCBI Taxonomy" id="1529041"/>
    <lineage>
        <taxon>Bacteria</taxon>
        <taxon>Pseudomonadati</taxon>
        <taxon>Pseudomonadota</taxon>
        <taxon>Alphaproteobacteria</taxon>
        <taxon>Rhodobacterales</taxon>
        <taxon>Roseobacteraceae</taxon>
        <taxon>Roseivivax</taxon>
    </lineage>
</organism>
<evidence type="ECO:0000313" key="2">
    <source>
        <dbReference type="Proteomes" id="UP000193570"/>
    </source>
</evidence>
<dbReference type="OrthoDB" id="9801242at2"/>
<keyword evidence="2" id="KW-1185">Reference proteome</keyword>
<dbReference type="SUPFAM" id="SSF46955">
    <property type="entry name" value="Putative DNA-binding domain"/>
    <property type="match status" value="1"/>
</dbReference>
<accession>A0A1X7A6Q9</accession>
<dbReference type="InterPro" id="IPR009061">
    <property type="entry name" value="DNA-bd_dom_put_sf"/>
</dbReference>
<protein>
    <submittedName>
        <fullName evidence="1">Prophage CP4-57 regulatory protein (AlpA)</fullName>
    </submittedName>
</protein>
<proteinExistence type="predicted"/>
<gene>
    <name evidence="1" type="ORF">ROJ8625_03790</name>
</gene>
<dbReference type="InterPro" id="IPR010260">
    <property type="entry name" value="AlpA"/>
</dbReference>
<sequence>MTDRMLRRPEVESLTGPSKSTLYRMIARGDLPVPARIGERAVGWYSRTVQDWLALRHETEML</sequence>
<dbReference type="Pfam" id="PF05930">
    <property type="entry name" value="Phage_AlpA"/>
    <property type="match status" value="1"/>
</dbReference>
<dbReference type="PANTHER" id="PTHR36154">
    <property type="entry name" value="DNA-BINDING TRANSCRIPTIONAL ACTIVATOR ALPA"/>
    <property type="match status" value="1"/>
</dbReference>
<dbReference type="Proteomes" id="UP000193570">
    <property type="component" value="Unassembled WGS sequence"/>
</dbReference>
<dbReference type="AlphaFoldDB" id="A0A1X7A6Q9"/>
<dbReference type="InterPro" id="IPR052931">
    <property type="entry name" value="Prophage_regulatory_activator"/>
</dbReference>
<dbReference type="EMBL" id="FWFK01000008">
    <property type="protein sequence ID" value="SLN72085.1"/>
    <property type="molecule type" value="Genomic_DNA"/>
</dbReference>